<organism evidence="2 3">
    <name type="scientific">Bosea eneae</name>
    <dbReference type="NCBI Taxonomy" id="151454"/>
    <lineage>
        <taxon>Bacteria</taxon>
        <taxon>Pseudomonadati</taxon>
        <taxon>Pseudomonadota</taxon>
        <taxon>Alphaproteobacteria</taxon>
        <taxon>Hyphomicrobiales</taxon>
        <taxon>Boseaceae</taxon>
        <taxon>Bosea</taxon>
    </lineage>
</organism>
<protein>
    <submittedName>
        <fullName evidence="2">Uncharacterized protein</fullName>
    </submittedName>
</protein>
<evidence type="ECO:0000313" key="2">
    <source>
        <dbReference type="EMBL" id="MFC5418357.1"/>
    </source>
</evidence>
<proteinExistence type="predicted"/>
<dbReference type="EMBL" id="JBHSLW010000005">
    <property type="protein sequence ID" value="MFC5418357.1"/>
    <property type="molecule type" value="Genomic_DNA"/>
</dbReference>
<comment type="caution">
    <text evidence="2">The sequence shown here is derived from an EMBL/GenBank/DDBJ whole genome shotgun (WGS) entry which is preliminary data.</text>
</comment>
<evidence type="ECO:0000256" key="1">
    <source>
        <dbReference type="SAM" id="MobiDB-lite"/>
    </source>
</evidence>
<gene>
    <name evidence="2" type="ORF">ACFPOB_02135</name>
</gene>
<evidence type="ECO:0000313" key="3">
    <source>
        <dbReference type="Proteomes" id="UP001596053"/>
    </source>
</evidence>
<name>A0ABW0IL53_9HYPH</name>
<accession>A0ABW0IL53</accession>
<dbReference type="Proteomes" id="UP001596053">
    <property type="component" value="Unassembled WGS sequence"/>
</dbReference>
<keyword evidence="3" id="KW-1185">Reference proteome</keyword>
<sequence length="83" mass="9159">MGLSLKPRKHTAECDAWVKTDFPARILRLAADHAGSSWLHKRNNRAGVKSQEHAPIRLQPNLIGSRVLQQESGDGFTDQADSA</sequence>
<reference evidence="3" key="1">
    <citation type="journal article" date="2019" name="Int. J. Syst. Evol. Microbiol.">
        <title>The Global Catalogue of Microorganisms (GCM) 10K type strain sequencing project: providing services to taxonomists for standard genome sequencing and annotation.</title>
        <authorList>
            <consortium name="The Broad Institute Genomics Platform"/>
            <consortium name="The Broad Institute Genome Sequencing Center for Infectious Disease"/>
            <person name="Wu L."/>
            <person name="Ma J."/>
        </authorList>
    </citation>
    <scope>NUCLEOTIDE SEQUENCE [LARGE SCALE GENOMIC DNA]</scope>
    <source>
        <strain evidence="3">NCAIM B.01391</strain>
    </source>
</reference>
<feature type="region of interest" description="Disordered" evidence="1">
    <location>
        <begin position="43"/>
        <end position="62"/>
    </location>
</feature>